<protein>
    <submittedName>
        <fullName evidence="1">21131_t:CDS:1</fullName>
    </submittedName>
</protein>
<evidence type="ECO:0000313" key="1">
    <source>
        <dbReference type="EMBL" id="CAG8812927.1"/>
    </source>
</evidence>
<organism evidence="1 2">
    <name type="scientific">Dentiscutata erythropus</name>
    <dbReference type="NCBI Taxonomy" id="1348616"/>
    <lineage>
        <taxon>Eukaryota</taxon>
        <taxon>Fungi</taxon>
        <taxon>Fungi incertae sedis</taxon>
        <taxon>Mucoromycota</taxon>
        <taxon>Glomeromycotina</taxon>
        <taxon>Glomeromycetes</taxon>
        <taxon>Diversisporales</taxon>
        <taxon>Gigasporaceae</taxon>
        <taxon>Dentiscutata</taxon>
    </lineage>
</organism>
<dbReference type="EMBL" id="CAJVPY010049439">
    <property type="protein sequence ID" value="CAG8812927.1"/>
    <property type="molecule type" value="Genomic_DNA"/>
</dbReference>
<gene>
    <name evidence="1" type="ORF">DERYTH_LOCUS25715</name>
</gene>
<comment type="caution">
    <text evidence="1">The sequence shown here is derived from an EMBL/GenBank/DDBJ whole genome shotgun (WGS) entry which is preliminary data.</text>
</comment>
<sequence>LKGQMPALEVTIVHAISVSAVGYTPLPPPSATLMNAVFAIDL</sequence>
<dbReference type="Proteomes" id="UP000789405">
    <property type="component" value="Unassembled WGS sequence"/>
</dbReference>
<reference evidence="1" key="1">
    <citation type="submission" date="2021-06" db="EMBL/GenBank/DDBJ databases">
        <authorList>
            <person name="Kallberg Y."/>
            <person name="Tangrot J."/>
            <person name="Rosling A."/>
        </authorList>
    </citation>
    <scope>NUCLEOTIDE SEQUENCE</scope>
    <source>
        <strain evidence="1">MA453B</strain>
    </source>
</reference>
<name>A0A9N9K5K8_9GLOM</name>
<accession>A0A9N9K5K8</accession>
<dbReference type="AlphaFoldDB" id="A0A9N9K5K8"/>
<feature type="non-terminal residue" evidence="1">
    <location>
        <position position="42"/>
    </location>
</feature>
<proteinExistence type="predicted"/>
<evidence type="ECO:0000313" key="2">
    <source>
        <dbReference type="Proteomes" id="UP000789405"/>
    </source>
</evidence>
<keyword evidence="2" id="KW-1185">Reference proteome</keyword>